<evidence type="ECO:0000313" key="1">
    <source>
        <dbReference type="EMBL" id="VAW38071.1"/>
    </source>
</evidence>
<dbReference type="Pfam" id="PF13557">
    <property type="entry name" value="Phenol_MetA_deg"/>
    <property type="match status" value="1"/>
</dbReference>
<organism evidence="1">
    <name type="scientific">hydrothermal vent metagenome</name>
    <dbReference type="NCBI Taxonomy" id="652676"/>
    <lineage>
        <taxon>unclassified sequences</taxon>
        <taxon>metagenomes</taxon>
        <taxon>ecological metagenomes</taxon>
    </lineage>
</organism>
<sequence length="445" mass="48982">MKQMFLIMTMAAVFLSPQFAMAHNGRPSCSVCGMYIASHQKTAATLISKQGVKSQTCGVTDMLRLINDAGGPEAFSSLQVRGWNSGRKIAAQDAVYVIGSRIIPDMLPTIIAFSSQQEAQKFQKINGGALLSFTQALLSISPTGMTMPVKIKSAVVPARGATGFAVGAMYMKKDEVMDGSDHVDPADFIQRPGQQMGAKEMKSRAEMYMLSYGINNNLALGVSIKDFHKKMDMYLASGSKVSTIRNNGLSDLNINLRYNVWKDVYYSKFFSIILGTTLPTGNFKIEYESSPGLQTGSGSFSGTAGLLYSQRLNDFWFHTMLTYTHKLENSDNYKFGDETNFGAALHYTPDYNLMIGLEINGTDYAKNEYNGRKLDNTGGFRSYATGVGNWRFLTALGGNFNLRLSVSLPLYEDMNHYTAMGLEKAQLGGGYTGSTLLSFKRRFVF</sequence>
<dbReference type="EMBL" id="UOEX01000232">
    <property type="protein sequence ID" value="VAW38071.1"/>
    <property type="molecule type" value="Genomic_DNA"/>
</dbReference>
<dbReference type="InterPro" id="IPR025737">
    <property type="entry name" value="FApF"/>
</dbReference>
<dbReference type="SUPFAM" id="SSF160387">
    <property type="entry name" value="NosL/MerB-like"/>
    <property type="match status" value="1"/>
</dbReference>
<dbReference type="InterPro" id="IPR008719">
    <property type="entry name" value="N2O_reductase_NosL"/>
</dbReference>
<dbReference type="PANTHER" id="PTHR41247:SF1">
    <property type="entry name" value="HTH-TYPE TRANSCRIPTIONAL REPRESSOR YCNK"/>
    <property type="match status" value="1"/>
</dbReference>
<dbReference type="Gene3D" id="3.30.70.2050">
    <property type="match status" value="1"/>
</dbReference>
<dbReference type="PANTHER" id="PTHR41247">
    <property type="entry name" value="HTH-TYPE TRANSCRIPTIONAL REPRESSOR YCNK"/>
    <property type="match status" value="1"/>
</dbReference>
<accession>A0A3B0V533</accession>
<dbReference type="Pfam" id="PF05573">
    <property type="entry name" value="NosL"/>
    <property type="match status" value="1"/>
</dbReference>
<name>A0A3B0V533_9ZZZZ</name>
<gene>
    <name evidence="1" type="ORF">MNBD_DELTA03-1868</name>
</gene>
<proteinExistence type="predicted"/>
<protein>
    <submittedName>
        <fullName evidence="1">Uncharacterized protein</fullName>
    </submittedName>
</protein>
<dbReference type="AlphaFoldDB" id="A0A3B0V533"/>
<reference evidence="1" key="1">
    <citation type="submission" date="2018-06" db="EMBL/GenBank/DDBJ databases">
        <authorList>
            <person name="Zhirakovskaya E."/>
        </authorList>
    </citation>
    <scope>NUCLEOTIDE SEQUENCE</scope>
</reference>